<dbReference type="RefSeq" id="WP_101534161.1">
    <property type="nucleotide sequence ID" value="NZ_PKUQ01000022.1"/>
</dbReference>
<dbReference type="Proteomes" id="UP000234881">
    <property type="component" value="Unassembled WGS sequence"/>
</dbReference>
<accession>A0A2N5XQU4</accession>
<evidence type="ECO:0000313" key="3">
    <source>
        <dbReference type="Proteomes" id="UP000234881"/>
    </source>
</evidence>
<dbReference type="OrthoDB" id="8335338at2"/>
<organism evidence="2 3">
    <name type="scientific">Cohaesibacter celericrescens</name>
    <dbReference type="NCBI Taxonomy" id="2067669"/>
    <lineage>
        <taxon>Bacteria</taxon>
        <taxon>Pseudomonadati</taxon>
        <taxon>Pseudomonadota</taxon>
        <taxon>Alphaproteobacteria</taxon>
        <taxon>Hyphomicrobiales</taxon>
        <taxon>Cohaesibacteraceae</taxon>
    </lineage>
</organism>
<comment type="caution">
    <text evidence="2">The sequence shown here is derived from an EMBL/GenBank/DDBJ whole genome shotgun (WGS) entry which is preliminary data.</text>
</comment>
<dbReference type="InterPro" id="IPR016187">
    <property type="entry name" value="CTDL_fold"/>
</dbReference>
<name>A0A2N5XQU4_9HYPH</name>
<reference evidence="2 3" key="1">
    <citation type="submission" date="2018-01" db="EMBL/GenBank/DDBJ databases">
        <title>The draft genome sequence of Cohaesibacter sp. H1304.</title>
        <authorList>
            <person name="Wang N.-N."/>
            <person name="Du Z.-J."/>
        </authorList>
    </citation>
    <scope>NUCLEOTIDE SEQUENCE [LARGE SCALE GENOMIC DNA]</scope>
    <source>
        <strain evidence="2 3">H1304</strain>
    </source>
</reference>
<dbReference type="InterPro" id="IPR016186">
    <property type="entry name" value="C-type_lectin-like/link_sf"/>
</dbReference>
<evidence type="ECO:0000256" key="1">
    <source>
        <dbReference type="SAM" id="MobiDB-lite"/>
    </source>
</evidence>
<protein>
    <recommendedName>
        <fullName evidence="4">C-type lectin domain-containing protein</fullName>
    </recommendedName>
</protein>
<keyword evidence="3" id="KW-1185">Reference proteome</keyword>
<dbReference type="EMBL" id="PKUQ01000022">
    <property type="protein sequence ID" value="PLW76873.1"/>
    <property type="molecule type" value="Genomic_DNA"/>
</dbReference>
<gene>
    <name evidence="2" type="ORF">C0081_12505</name>
</gene>
<feature type="region of interest" description="Disordered" evidence="1">
    <location>
        <begin position="167"/>
        <end position="216"/>
    </location>
</feature>
<evidence type="ECO:0008006" key="4">
    <source>
        <dbReference type="Google" id="ProtNLM"/>
    </source>
</evidence>
<feature type="compositionally biased region" description="Gly residues" evidence="1">
    <location>
        <begin position="187"/>
        <end position="199"/>
    </location>
</feature>
<dbReference type="SUPFAM" id="SSF56436">
    <property type="entry name" value="C-type lectin-like"/>
    <property type="match status" value="1"/>
</dbReference>
<dbReference type="AlphaFoldDB" id="A0A2N5XQU4"/>
<proteinExistence type="predicted"/>
<dbReference type="Gene3D" id="3.10.100.10">
    <property type="entry name" value="Mannose-Binding Protein A, subunit A"/>
    <property type="match status" value="1"/>
</dbReference>
<feature type="compositionally biased region" description="Polar residues" evidence="1">
    <location>
        <begin position="207"/>
        <end position="216"/>
    </location>
</feature>
<evidence type="ECO:0000313" key="2">
    <source>
        <dbReference type="EMBL" id="PLW76873.1"/>
    </source>
</evidence>
<sequence>MGDPPQQGSQRPDGAGQAKEIQVGNLTFKASKQVFDGFNALPDALTYTRLPIKAFTRPEGGTHYYETVLMTSRNISWLQAAVLAQSEGGYLASVTSARENAFIYKQVNSAKFFWELPDGLTNASPLIGPFLGGIKQGQSEDVNSGWSWVSGERWSFDNWAANWIQTEDKQDKTDSSRQTSSSQNGRQGPGRQGGKGGRGPSRDGQDQRQSPSESTSYVAMSFAGLNKPSSQWGALVSGRGSSIRAPIAYSRAFIIEYDKKPK</sequence>